<accession>A0A1H2IDA2</accession>
<dbReference type="Proteomes" id="UP000199608">
    <property type="component" value="Unassembled WGS sequence"/>
</dbReference>
<dbReference type="AlphaFoldDB" id="A0A1H2IDA2"/>
<dbReference type="Pfam" id="PF13643">
    <property type="entry name" value="DUF4145"/>
    <property type="match status" value="1"/>
</dbReference>
<evidence type="ECO:0000259" key="1">
    <source>
        <dbReference type="Pfam" id="PF13643"/>
    </source>
</evidence>
<protein>
    <recommendedName>
        <fullName evidence="1">DUF4145 domain-containing protein</fullName>
    </recommendedName>
</protein>
<sequence length="224" mass="25361">MNTKYQNGDVIAYCPDCKTHTSFEHKTSGRELETIIVDRHHEYEGKKYSRILYRLLRCASCKRGGLAAIHDNGKVVDGTIGEFYPISVEQASLPSDTPDDIKTEFREAELCSGFGAFRASSALFRSVLEKTLKANGYLKGTLAGKIDKAANDGVLTEPRRKRAHNEIRVLGNDVLHDEWRKIVADDVELAKHYAQRILEDFYDDRETVIGILIEKKRMKNPDTV</sequence>
<proteinExistence type="predicted"/>
<dbReference type="EMBL" id="FNLL01000008">
    <property type="protein sequence ID" value="SDU41985.1"/>
    <property type="molecule type" value="Genomic_DNA"/>
</dbReference>
<organism evidence="2 3">
    <name type="scientific">Desulfobacula phenolica</name>
    <dbReference type="NCBI Taxonomy" id="90732"/>
    <lineage>
        <taxon>Bacteria</taxon>
        <taxon>Pseudomonadati</taxon>
        <taxon>Thermodesulfobacteriota</taxon>
        <taxon>Desulfobacteria</taxon>
        <taxon>Desulfobacterales</taxon>
        <taxon>Desulfobacteraceae</taxon>
        <taxon>Desulfobacula</taxon>
    </lineage>
</organism>
<feature type="domain" description="DUF4145" evidence="1">
    <location>
        <begin position="117"/>
        <end position="190"/>
    </location>
</feature>
<reference evidence="3" key="1">
    <citation type="submission" date="2016-10" db="EMBL/GenBank/DDBJ databases">
        <authorList>
            <person name="Varghese N."/>
            <person name="Submissions S."/>
        </authorList>
    </citation>
    <scope>NUCLEOTIDE SEQUENCE [LARGE SCALE GENOMIC DNA]</scope>
    <source>
        <strain evidence="3">DSM 3384</strain>
    </source>
</reference>
<evidence type="ECO:0000313" key="3">
    <source>
        <dbReference type="Proteomes" id="UP000199608"/>
    </source>
</evidence>
<name>A0A1H2IDA2_9BACT</name>
<evidence type="ECO:0000313" key="2">
    <source>
        <dbReference type="EMBL" id="SDU41985.1"/>
    </source>
</evidence>
<gene>
    <name evidence="2" type="ORF">SAMN04487931_10892</name>
</gene>
<dbReference type="RefSeq" id="WP_139169037.1">
    <property type="nucleotide sequence ID" value="NZ_FNLL01000008.1"/>
</dbReference>
<keyword evidence="3" id="KW-1185">Reference proteome</keyword>
<dbReference type="InterPro" id="IPR025285">
    <property type="entry name" value="DUF4145"/>
</dbReference>